<evidence type="ECO:0000313" key="1">
    <source>
        <dbReference type="EMBL" id="PRY93219.1"/>
    </source>
</evidence>
<dbReference type="InterPro" id="IPR010845">
    <property type="entry name" value="FlaF"/>
</dbReference>
<dbReference type="OrthoDB" id="9808944at2"/>
<protein>
    <submittedName>
        <fullName evidence="1">Flagellar protein FlaF</fullName>
    </submittedName>
</protein>
<evidence type="ECO:0000313" key="2">
    <source>
        <dbReference type="Proteomes" id="UP000238801"/>
    </source>
</evidence>
<keyword evidence="2" id="KW-1185">Reference proteome</keyword>
<dbReference type="AlphaFoldDB" id="A0A2T0X2N6"/>
<gene>
    <name evidence="1" type="ORF">BCF33_2086</name>
</gene>
<dbReference type="RefSeq" id="WP_106160830.1">
    <property type="nucleotide sequence ID" value="NZ_PVTT01000002.1"/>
</dbReference>
<proteinExistence type="predicted"/>
<reference evidence="1 2" key="1">
    <citation type="submission" date="2018-03" db="EMBL/GenBank/DDBJ databases">
        <title>Genomic Encyclopedia of Archaeal and Bacterial Type Strains, Phase II (KMG-II): from individual species to whole genera.</title>
        <authorList>
            <person name="Goeker M."/>
        </authorList>
    </citation>
    <scope>NUCLEOTIDE SEQUENCE [LARGE SCALE GENOMIC DNA]</scope>
    <source>
        <strain evidence="1 2">DSM 29318</strain>
    </source>
</reference>
<comment type="caution">
    <text evidence="1">The sequence shown here is derived from an EMBL/GenBank/DDBJ whole genome shotgun (WGS) entry which is preliminary data.</text>
</comment>
<dbReference type="GO" id="GO:0044781">
    <property type="term" value="P:bacterial-type flagellum organization"/>
    <property type="evidence" value="ECO:0007669"/>
    <property type="project" value="InterPro"/>
</dbReference>
<sequence>MTQERDRAIGGYGAGTGIARAPRDAERAAFARVTRALTAAAEGPVPALAAAVHDNRRLWTALATDAAGAANGLPADLRSRIVWLAAFVQREGAAVLRRERGPEGLITVNRAVLEGLSPAAAPAAA</sequence>
<keyword evidence="1" id="KW-0966">Cell projection</keyword>
<keyword evidence="1" id="KW-0282">Flagellum</keyword>
<dbReference type="Pfam" id="PF07309">
    <property type="entry name" value="FlaF"/>
    <property type="match status" value="1"/>
</dbReference>
<accession>A0A2T0X2N6</accession>
<dbReference type="EMBL" id="PVTT01000002">
    <property type="protein sequence ID" value="PRY93219.1"/>
    <property type="molecule type" value="Genomic_DNA"/>
</dbReference>
<keyword evidence="1" id="KW-0969">Cilium</keyword>
<name>A0A2T0X2N6_9RHOB</name>
<dbReference type="Proteomes" id="UP000238801">
    <property type="component" value="Unassembled WGS sequence"/>
</dbReference>
<organism evidence="1 2">
    <name type="scientific">Hasllibacter halocynthiae</name>
    <dbReference type="NCBI Taxonomy" id="595589"/>
    <lineage>
        <taxon>Bacteria</taxon>
        <taxon>Pseudomonadati</taxon>
        <taxon>Pseudomonadota</taxon>
        <taxon>Alphaproteobacteria</taxon>
        <taxon>Rhodobacterales</taxon>
        <taxon>Roseobacteraceae</taxon>
        <taxon>Hasllibacter</taxon>
    </lineage>
</organism>